<proteinExistence type="predicted"/>
<dbReference type="InterPro" id="IPR036291">
    <property type="entry name" value="NAD(P)-bd_dom_sf"/>
</dbReference>
<dbReference type="Gene3D" id="3.40.50.720">
    <property type="entry name" value="NAD(P)-binding Rossmann-like Domain"/>
    <property type="match status" value="1"/>
</dbReference>
<gene>
    <name evidence="2" type="ORF">D7M11_34910</name>
</gene>
<evidence type="ECO:0000313" key="2">
    <source>
        <dbReference type="EMBL" id="RKN62798.1"/>
    </source>
</evidence>
<sequence>MNILVLGGSRFFGKRLVQQLVKDGHDVTVATRGQRGLDSLGGKVFQTIVDRSDLNAMKLAFGGRPFDVVYDQLGFTPQDARIAAEVFVGRIRRFVFTSSMAVYDSSEEVLSERAFDPHAYSLDLTKDSYSYKEGKRQAEAYFYQYAPFPVAAVRPPFVISSDDDYTGRFAFHVGKLLNREPISLAGSADVSFVAADELAAFMNDIGTKSDYVGPINASNTGWMDTERLTRTIADLLGATPIFADAAEEKSPYCIGETLRLSNELARSIGYAFQPLESVIERLIREMKEQGGQ</sequence>
<protein>
    <submittedName>
        <fullName evidence="2">NAD-dependent epimerase/dehydratase family protein</fullName>
    </submittedName>
</protein>
<dbReference type="PANTHER" id="PTHR43245:SF13">
    <property type="entry name" value="UDP-D-APIOSE_UDP-D-XYLOSE SYNTHASE 2"/>
    <property type="match status" value="1"/>
</dbReference>
<name>A0A3B0AQ78_9BACL</name>
<dbReference type="Pfam" id="PF13460">
    <property type="entry name" value="NAD_binding_10"/>
    <property type="match status" value="1"/>
</dbReference>
<dbReference type="EMBL" id="RBAH01000048">
    <property type="protein sequence ID" value="RKN62798.1"/>
    <property type="molecule type" value="Genomic_DNA"/>
</dbReference>
<feature type="domain" description="NAD(P)-binding" evidence="1">
    <location>
        <begin position="7"/>
        <end position="185"/>
    </location>
</feature>
<comment type="caution">
    <text evidence="2">The sequence shown here is derived from an EMBL/GenBank/DDBJ whole genome shotgun (WGS) entry which is preliminary data.</text>
</comment>
<dbReference type="SUPFAM" id="SSF51735">
    <property type="entry name" value="NAD(P)-binding Rossmann-fold domains"/>
    <property type="match status" value="1"/>
</dbReference>
<dbReference type="Proteomes" id="UP000282311">
    <property type="component" value="Unassembled WGS sequence"/>
</dbReference>
<evidence type="ECO:0000259" key="1">
    <source>
        <dbReference type="Pfam" id="PF13460"/>
    </source>
</evidence>
<dbReference type="InterPro" id="IPR016040">
    <property type="entry name" value="NAD(P)-bd_dom"/>
</dbReference>
<dbReference type="AlphaFoldDB" id="A0A3B0AQ78"/>
<evidence type="ECO:0000313" key="3">
    <source>
        <dbReference type="Proteomes" id="UP000282311"/>
    </source>
</evidence>
<dbReference type="InterPro" id="IPR050177">
    <property type="entry name" value="Lipid_A_modif_metabolic_enz"/>
</dbReference>
<organism evidence="2 3">
    <name type="scientific">Paenibacillus ginsengarvi</name>
    <dbReference type="NCBI Taxonomy" id="400777"/>
    <lineage>
        <taxon>Bacteria</taxon>
        <taxon>Bacillati</taxon>
        <taxon>Bacillota</taxon>
        <taxon>Bacilli</taxon>
        <taxon>Bacillales</taxon>
        <taxon>Paenibacillaceae</taxon>
        <taxon>Paenibacillus</taxon>
    </lineage>
</organism>
<keyword evidence="3" id="KW-1185">Reference proteome</keyword>
<dbReference type="PANTHER" id="PTHR43245">
    <property type="entry name" value="BIFUNCTIONAL POLYMYXIN RESISTANCE PROTEIN ARNA"/>
    <property type="match status" value="1"/>
</dbReference>
<dbReference type="RefSeq" id="WP_120751892.1">
    <property type="nucleotide sequence ID" value="NZ_RBAH01000048.1"/>
</dbReference>
<reference evidence="2 3" key="1">
    <citation type="journal article" date="2007" name="Int. J. Syst. Evol. Microbiol.">
        <title>Paenibacillus ginsengarvi sp. nov., isolated from soil from ginseng cultivation.</title>
        <authorList>
            <person name="Yoon M.H."/>
            <person name="Ten L.N."/>
            <person name="Im W.T."/>
        </authorList>
    </citation>
    <scope>NUCLEOTIDE SEQUENCE [LARGE SCALE GENOMIC DNA]</scope>
    <source>
        <strain evidence="2 3">KCTC 13059</strain>
    </source>
</reference>
<dbReference type="OrthoDB" id="9809586at2"/>
<accession>A0A3B0AQ78</accession>